<sequence>MSDTMMSTTDRLVYMANQIARNFAIEGEEVAVEATRRHIRRYWDPLMRQRVIVSLAADPGQFSDIARGAVEALRDAAG</sequence>
<reference evidence="1" key="1">
    <citation type="submission" date="2022-06" db="EMBL/GenBank/DDBJ databases">
        <title>Sphingomonas sp. nov. isolated from rhizosphere soil of tomato.</title>
        <authorList>
            <person name="Dong H."/>
            <person name="Gao R."/>
        </authorList>
    </citation>
    <scope>NUCLEOTIDE SEQUENCE</scope>
    <source>
        <strain evidence="1">MMSM24</strain>
    </source>
</reference>
<gene>
    <name evidence="1" type="ORF">NEE01_15670</name>
</gene>
<proteinExistence type="predicted"/>
<dbReference type="AlphaFoldDB" id="A0AA41ZAW4"/>
<keyword evidence="2" id="KW-1185">Reference proteome</keyword>
<protein>
    <submittedName>
        <fullName evidence="1">Formate dehydrogenase subunit delta</fullName>
    </submittedName>
</protein>
<evidence type="ECO:0000313" key="2">
    <source>
        <dbReference type="Proteomes" id="UP001165565"/>
    </source>
</evidence>
<comment type="caution">
    <text evidence="1">The sequence shown here is derived from an EMBL/GenBank/DDBJ whole genome shotgun (WGS) entry which is preliminary data.</text>
</comment>
<evidence type="ECO:0000313" key="1">
    <source>
        <dbReference type="EMBL" id="MCW6536219.1"/>
    </source>
</evidence>
<dbReference type="EMBL" id="JANFAV010000011">
    <property type="protein sequence ID" value="MCW6536219.1"/>
    <property type="molecule type" value="Genomic_DNA"/>
</dbReference>
<dbReference type="Pfam" id="PF11390">
    <property type="entry name" value="FdsD"/>
    <property type="match status" value="1"/>
</dbReference>
<dbReference type="RefSeq" id="WP_179512387.1">
    <property type="nucleotide sequence ID" value="NZ_JANFAV010000011.1"/>
</dbReference>
<name>A0AA41ZAW4_9SPHN</name>
<dbReference type="InterPro" id="IPR021074">
    <property type="entry name" value="Formate_DH_dsu"/>
</dbReference>
<dbReference type="Proteomes" id="UP001165565">
    <property type="component" value="Unassembled WGS sequence"/>
</dbReference>
<accession>A0AA41ZAW4</accession>
<organism evidence="1 2">
    <name type="scientific">Sphingomonas lycopersici</name>
    <dbReference type="NCBI Taxonomy" id="2951807"/>
    <lineage>
        <taxon>Bacteria</taxon>
        <taxon>Pseudomonadati</taxon>
        <taxon>Pseudomonadota</taxon>
        <taxon>Alphaproteobacteria</taxon>
        <taxon>Sphingomonadales</taxon>
        <taxon>Sphingomonadaceae</taxon>
        <taxon>Sphingomonas</taxon>
    </lineage>
</organism>